<evidence type="ECO:0000313" key="3">
    <source>
        <dbReference type="Proteomes" id="UP000232693"/>
    </source>
</evidence>
<protein>
    <recommendedName>
        <fullName evidence="4">RcnB family protein</fullName>
    </recommendedName>
</protein>
<dbReference type="AlphaFoldDB" id="A0A2K9AU02"/>
<dbReference type="KEGG" id="kpd:CW740_04985"/>
<dbReference type="Proteomes" id="UP000232693">
    <property type="component" value="Chromosome"/>
</dbReference>
<reference evidence="2 3" key="1">
    <citation type="submission" date="2017-12" db="EMBL/GenBank/DDBJ databases">
        <title>Kangiella profundi FT102 completed genome.</title>
        <authorList>
            <person name="Xu J."/>
            <person name="Wang J."/>
            <person name="Lu Y."/>
        </authorList>
    </citation>
    <scope>NUCLEOTIDE SEQUENCE [LARGE SCALE GENOMIC DNA]</scope>
    <source>
        <strain evidence="2 3">FT102</strain>
    </source>
</reference>
<sequence length="131" mass="15176">MYKGPKNNQGNSQNQANVAAKAERGGIFHDDEIRIIREYYHDHDYGGKQKQLPKGLKKKYERTGELPPGWEMKLQRGEVLSEDVYRYGRPLPYDLRQRLPIGPVGSKIIEVEGKIIRVMENTREIIDILNL</sequence>
<feature type="region of interest" description="Disordered" evidence="1">
    <location>
        <begin position="1"/>
        <end position="23"/>
    </location>
</feature>
<name>A0A2K9AU02_9GAMM</name>
<evidence type="ECO:0000256" key="1">
    <source>
        <dbReference type="SAM" id="MobiDB-lite"/>
    </source>
</evidence>
<feature type="compositionally biased region" description="Polar residues" evidence="1">
    <location>
        <begin position="1"/>
        <end position="17"/>
    </location>
</feature>
<gene>
    <name evidence="2" type="ORF">CW740_04985</name>
</gene>
<dbReference type="Gene3D" id="3.10.450.160">
    <property type="entry name" value="inner membrane protein cigr"/>
    <property type="match status" value="1"/>
</dbReference>
<keyword evidence="3" id="KW-1185">Reference proteome</keyword>
<evidence type="ECO:0008006" key="4">
    <source>
        <dbReference type="Google" id="ProtNLM"/>
    </source>
</evidence>
<organism evidence="2 3">
    <name type="scientific">Kangiella profundi</name>
    <dbReference type="NCBI Taxonomy" id="1561924"/>
    <lineage>
        <taxon>Bacteria</taxon>
        <taxon>Pseudomonadati</taxon>
        <taxon>Pseudomonadota</taxon>
        <taxon>Gammaproteobacteria</taxon>
        <taxon>Kangiellales</taxon>
        <taxon>Kangiellaceae</taxon>
        <taxon>Kangiella</taxon>
    </lineage>
</organism>
<evidence type="ECO:0000313" key="2">
    <source>
        <dbReference type="EMBL" id="AUD78641.1"/>
    </source>
</evidence>
<dbReference type="OrthoDB" id="5739345at2"/>
<accession>A0A2K9AU02</accession>
<proteinExistence type="predicted"/>
<dbReference type="EMBL" id="CP025120">
    <property type="protein sequence ID" value="AUD78641.1"/>
    <property type="molecule type" value="Genomic_DNA"/>
</dbReference>